<dbReference type="AlphaFoldDB" id="A0A1L9QT96"/>
<dbReference type="Gene3D" id="1.10.101.10">
    <property type="entry name" value="PGBD-like superfamily/PGBD"/>
    <property type="match status" value="1"/>
</dbReference>
<dbReference type="Proteomes" id="UP000183940">
    <property type="component" value="Unassembled WGS sequence"/>
</dbReference>
<reference evidence="2" key="1">
    <citation type="submission" date="2016-10" db="EMBL/GenBank/DDBJ databases">
        <title>CRISPR-Cas defence system in Roseofilum reptotaenium: evidence of a bacteriophage-cyanobacterium arms race in the coral black band disease.</title>
        <authorList>
            <person name="Buerger P."/>
            <person name="Wood-Charlson E.M."/>
            <person name="Weynberg K.D."/>
            <person name="Willis B."/>
            <person name="Van Oppen M.J."/>
        </authorList>
    </citation>
    <scope>NUCLEOTIDE SEQUENCE [LARGE SCALE GENOMIC DNA]</scope>
    <source>
        <strain evidence="2">AO1-A</strain>
    </source>
</reference>
<proteinExistence type="predicted"/>
<dbReference type="InterPro" id="IPR036366">
    <property type="entry name" value="PGBDSf"/>
</dbReference>
<dbReference type="InterPro" id="IPR003646">
    <property type="entry name" value="SH3-like_bac-type"/>
</dbReference>
<comment type="caution">
    <text evidence="2">The sequence shown here is derived from an EMBL/GenBank/DDBJ whole genome shotgun (WGS) entry which is preliminary data.</text>
</comment>
<dbReference type="SUPFAM" id="SSF47090">
    <property type="entry name" value="PGBD-like"/>
    <property type="match status" value="1"/>
</dbReference>
<dbReference type="STRING" id="1925591.BI308_09095"/>
<evidence type="ECO:0000259" key="1">
    <source>
        <dbReference type="PROSITE" id="PS51781"/>
    </source>
</evidence>
<dbReference type="PROSITE" id="PS51781">
    <property type="entry name" value="SH3B"/>
    <property type="match status" value="1"/>
</dbReference>
<organism evidence="2 3">
    <name type="scientific">Roseofilum reptotaenium AO1-A</name>
    <dbReference type="NCBI Taxonomy" id="1925591"/>
    <lineage>
        <taxon>Bacteria</taxon>
        <taxon>Bacillati</taxon>
        <taxon>Cyanobacteriota</taxon>
        <taxon>Cyanophyceae</taxon>
        <taxon>Desertifilales</taxon>
        <taxon>Desertifilaceae</taxon>
        <taxon>Roseofilum</taxon>
    </lineage>
</organism>
<keyword evidence="3" id="KW-1185">Reference proteome</keyword>
<dbReference type="EMBL" id="MLAW01000012">
    <property type="protein sequence ID" value="OJJ25883.1"/>
    <property type="molecule type" value="Genomic_DNA"/>
</dbReference>
<protein>
    <recommendedName>
        <fullName evidence="1">SH3b domain-containing protein</fullName>
    </recommendedName>
</protein>
<name>A0A1L9QT96_9CYAN</name>
<dbReference type="Gene3D" id="2.30.30.40">
    <property type="entry name" value="SH3 Domains"/>
    <property type="match status" value="1"/>
</dbReference>
<sequence length="191" mass="19885">MIESLAFTHASLAYEDTNPAPQLRSFEGINVSLAKSAVGVLALSVALSIISVAENAMAYLSYGSRGNDVVYLQDLLKRAGYFPYTVGSTGYYGSITYDAVVSYQYDMGLAVDGMAGAQTFASLEANTGVGGGTHRVVATGGLNVRSGMGTSFPVIGGLANGQRVFVEYFDHTGWAKLTTGGYVSGGYLAAL</sequence>
<feature type="domain" description="SH3b" evidence="1">
    <location>
        <begin position="131"/>
        <end position="191"/>
    </location>
</feature>
<dbReference type="Pfam" id="PF01471">
    <property type="entry name" value="PG_binding_1"/>
    <property type="match status" value="1"/>
</dbReference>
<dbReference type="InterPro" id="IPR002477">
    <property type="entry name" value="Peptidoglycan-bd-like"/>
</dbReference>
<dbReference type="InterPro" id="IPR036365">
    <property type="entry name" value="PGBD-like_sf"/>
</dbReference>
<gene>
    <name evidence="2" type="ORF">BI308_09095</name>
</gene>
<dbReference type="Pfam" id="PF08239">
    <property type="entry name" value="SH3_3"/>
    <property type="match status" value="1"/>
</dbReference>
<evidence type="ECO:0000313" key="2">
    <source>
        <dbReference type="EMBL" id="OJJ25883.1"/>
    </source>
</evidence>
<accession>A0A1L9QT96</accession>
<dbReference type="SMART" id="SM00287">
    <property type="entry name" value="SH3b"/>
    <property type="match status" value="1"/>
</dbReference>
<evidence type="ECO:0000313" key="3">
    <source>
        <dbReference type="Proteomes" id="UP000183940"/>
    </source>
</evidence>